<gene>
    <name evidence="2" type="ORF">BBAD15_g10822</name>
</gene>
<dbReference type="Gene3D" id="3.50.50.60">
    <property type="entry name" value="FAD/NAD(P)-binding domain"/>
    <property type="match status" value="1"/>
</dbReference>
<dbReference type="EMBL" id="ANFO01001139">
    <property type="protein sequence ID" value="KGQ03930.1"/>
    <property type="molecule type" value="Genomic_DNA"/>
</dbReference>
<protein>
    <submittedName>
        <fullName evidence="2">Monoamine oxidase N</fullName>
    </submittedName>
</protein>
<dbReference type="InterPro" id="IPR002937">
    <property type="entry name" value="Amino_oxidase"/>
</dbReference>
<dbReference type="InterPro" id="IPR036188">
    <property type="entry name" value="FAD/NAD-bd_sf"/>
</dbReference>
<comment type="caution">
    <text evidence="2">The sequence shown here is derived from an EMBL/GenBank/DDBJ whole genome shotgun (WGS) entry which is preliminary data.</text>
</comment>
<dbReference type="PANTHER" id="PTHR10742">
    <property type="entry name" value="FLAVIN MONOAMINE OXIDASE"/>
    <property type="match status" value="1"/>
</dbReference>
<dbReference type="Proteomes" id="UP000030106">
    <property type="component" value="Unassembled WGS sequence"/>
</dbReference>
<evidence type="ECO:0000313" key="3">
    <source>
        <dbReference type="Proteomes" id="UP000030106"/>
    </source>
</evidence>
<evidence type="ECO:0000313" key="2">
    <source>
        <dbReference type="EMBL" id="KGQ03930.1"/>
    </source>
</evidence>
<accession>A0A0A2VCV2</accession>
<dbReference type="GO" id="GO:0016491">
    <property type="term" value="F:oxidoreductase activity"/>
    <property type="evidence" value="ECO:0007669"/>
    <property type="project" value="InterPro"/>
</dbReference>
<organism evidence="2 3">
    <name type="scientific">Beauveria bassiana D1-5</name>
    <dbReference type="NCBI Taxonomy" id="1245745"/>
    <lineage>
        <taxon>Eukaryota</taxon>
        <taxon>Fungi</taxon>
        <taxon>Dikarya</taxon>
        <taxon>Ascomycota</taxon>
        <taxon>Pezizomycotina</taxon>
        <taxon>Sordariomycetes</taxon>
        <taxon>Hypocreomycetidae</taxon>
        <taxon>Hypocreales</taxon>
        <taxon>Cordycipitaceae</taxon>
        <taxon>Beauveria</taxon>
    </lineage>
</organism>
<name>A0A0A2VCV2_BEABA</name>
<feature type="domain" description="Amine oxidase" evidence="1">
    <location>
        <begin position="48"/>
        <end position="90"/>
    </location>
</feature>
<proteinExistence type="predicted"/>
<dbReference type="PANTHER" id="PTHR10742:SF410">
    <property type="entry name" value="LYSINE-SPECIFIC HISTONE DEMETHYLASE 2"/>
    <property type="match status" value="1"/>
</dbReference>
<dbReference type="InterPro" id="IPR050281">
    <property type="entry name" value="Flavin_monoamine_oxidase"/>
</dbReference>
<dbReference type="HOGENOM" id="CLU_2440513_0_0_1"/>
<reference evidence="2 3" key="1">
    <citation type="submission" date="2012-10" db="EMBL/GenBank/DDBJ databases">
        <title>Genome sequencing and analysis of entomopathogenic fungi Beauveria bassiana D1-5.</title>
        <authorList>
            <person name="Li Q."/>
            <person name="Wang L."/>
            <person name="Zhang Z."/>
            <person name="Wang Q."/>
            <person name="Ren J."/>
            <person name="Wang M."/>
            <person name="Xu W."/>
            <person name="Wang J."/>
            <person name="Lu Y."/>
            <person name="Du Q."/>
            <person name="Sun Z."/>
        </authorList>
    </citation>
    <scope>NUCLEOTIDE SEQUENCE [LARGE SCALE GENOMIC DNA]</scope>
    <source>
        <strain evidence="2 3">D1-5</strain>
    </source>
</reference>
<dbReference type="AlphaFoldDB" id="A0A0A2VCV2"/>
<sequence length="90" mass="9467">MTSKDGFSWTKADGLRPGIPCIGAIQPSSNIKSTDTEFDVIVVGAGYAGLTAARDTSVAGLRVLLLEARDRIGGRSWSSNIDGYPYEMGG</sequence>
<dbReference type="STRING" id="1245745.A0A0A2VCV2"/>
<dbReference type="SUPFAM" id="SSF51905">
    <property type="entry name" value="FAD/NAD(P)-binding domain"/>
    <property type="match status" value="1"/>
</dbReference>
<evidence type="ECO:0000259" key="1">
    <source>
        <dbReference type="Pfam" id="PF01593"/>
    </source>
</evidence>
<dbReference type="Pfam" id="PF01593">
    <property type="entry name" value="Amino_oxidase"/>
    <property type="match status" value="1"/>
</dbReference>